<dbReference type="AlphaFoldDB" id="A0A7K0DTH7"/>
<protein>
    <recommendedName>
        <fullName evidence="3">DUF4351 domain-containing protein</fullName>
    </recommendedName>
</protein>
<evidence type="ECO:0000313" key="1">
    <source>
        <dbReference type="EMBL" id="MQY29075.1"/>
    </source>
</evidence>
<evidence type="ECO:0000313" key="2">
    <source>
        <dbReference type="Proteomes" id="UP000431401"/>
    </source>
</evidence>
<name>A0A7K0DTH7_9NOCA</name>
<organism evidence="1 2">
    <name type="scientific">Nocardia aurantia</name>
    <dbReference type="NCBI Taxonomy" id="2585199"/>
    <lineage>
        <taxon>Bacteria</taxon>
        <taxon>Bacillati</taxon>
        <taxon>Actinomycetota</taxon>
        <taxon>Actinomycetes</taxon>
        <taxon>Mycobacteriales</taxon>
        <taxon>Nocardiaceae</taxon>
        <taxon>Nocardia</taxon>
    </lineage>
</organism>
<dbReference type="Proteomes" id="UP000431401">
    <property type="component" value="Unassembled WGS sequence"/>
</dbReference>
<keyword evidence="2" id="KW-1185">Reference proteome</keyword>
<accession>A0A7K0DTH7</accession>
<sequence>MNSTDRFRDMGWVQQEWWIEGFIEGWAEGYVEGQMDQLLDMLSYKFGLLPDSLIQIVRSADVDGLRVLSRRFVGASSIEEMLLGEWSTSRKLPIGS</sequence>
<comment type="caution">
    <text evidence="1">The sequence shown here is derived from an EMBL/GenBank/DDBJ whole genome shotgun (WGS) entry which is preliminary data.</text>
</comment>
<gene>
    <name evidence="1" type="ORF">NRB56_46640</name>
</gene>
<proteinExistence type="predicted"/>
<dbReference type="EMBL" id="WEGI01000010">
    <property type="protein sequence ID" value="MQY29075.1"/>
    <property type="molecule type" value="Genomic_DNA"/>
</dbReference>
<evidence type="ECO:0008006" key="3">
    <source>
        <dbReference type="Google" id="ProtNLM"/>
    </source>
</evidence>
<reference evidence="1 2" key="1">
    <citation type="submission" date="2019-10" db="EMBL/GenBank/DDBJ databases">
        <title>Nocardia macrotermitis sp. nov. and Nocardia aurantia sp. nov., isolated from the gut of fungus growing-termite Macrotermes natalensis.</title>
        <authorList>
            <person name="Benndorf R."/>
            <person name="Schwitalla J."/>
            <person name="Martin K."/>
            <person name="De Beer W."/>
            <person name="Kaster A.-K."/>
            <person name="Vollmers J."/>
            <person name="Poulsen M."/>
            <person name="Beemelmanns C."/>
        </authorList>
    </citation>
    <scope>NUCLEOTIDE SEQUENCE [LARGE SCALE GENOMIC DNA]</scope>
    <source>
        <strain evidence="1 2">RB56</strain>
    </source>
</reference>